<protein>
    <submittedName>
        <fullName evidence="2">Uncharacterized protein</fullName>
    </submittedName>
</protein>
<gene>
    <name evidence="2" type="ORF">NDU88_006049</name>
</gene>
<evidence type="ECO:0000313" key="3">
    <source>
        <dbReference type="Proteomes" id="UP001066276"/>
    </source>
</evidence>
<comment type="caution">
    <text evidence="2">The sequence shown here is derived from an EMBL/GenBank/DDBJ whole genome shotgun (WGS) entry which is preliminary data.</text>
</comment>
<organism evidence="2 3">
    <name type="scientific">Pleurodeles waltl</name>
    <name type="common">Iberian ribbed newt</name>
    <dbReference type="NCBI Taxonomy" id="8319"/>
    <lineage>
        <taxon>Eukaryota</taxon>
        <taxon>Metazoa</taxon>
        <taxon>Chordata</taxon>
        <taxon>Craniata</taxon>
        <taxon>Vertebrata</taxon>
        <taxon>Euteleostomi</taxon>
        <taxon>Amphibia</taxon>
        <taxon>Batrachia</taxon>
        <taxon>Caudata</taxon>
        <taxon>Salamandroidea</taxon>
        <taxon>Salamandridae</taxon>
        <taxon>Pleurodelinae</taxon>
        <taxon>Pleurodeles</taxon>
    </lineage>
</organism>
<evidence type="ECO:0000256" key="1">
    <source>
        <dbReference type="SAM" id="Phobius"/>
    </source>
</evidence>
<dbReference type="AlphaFoldDB" id="A0AAV7NX09"/>
<keyword evidence="1" id="KW-0472">Membrane</keyword>
<accession>A0AAV7NX09</accession>
<keyword evidence="3" id="KW-1185">Reference proteome</keyword>
<keyword evidence="1" id="KW-0812">Transmembrane</keyword>
<feature type="transmembrane region" description="Helical" evidence="1">
    <location>
        <begin position="28"/>
        <end position="45"/>
    </location>
</feature>
<reference evidence="2" key="1">
    <citation type="journal article" date="2022" name="bioRxiv">
        <title>Sequencing and chromosome-scale assembly of the giantPleurodeles waltlgenome.</title>
        <authorList>
            <person name="Brown T."/>
            <person name="Elewa A."/>
            <person name="Iarovenko S."/>
            <person name="Subramanian E."/>
            <person name="Araus A.J."/>
            <person name="Petzold A."/>
            <person name="Susuki M."/>
            <person name="Suzuki K.-i.T."/>
            <person name="Hayashi T."/>
            <person name="Toyoda A."/>
            <person name="Oliveira C."/>
            <person name="Osipova E."/>
            <person name="Leigh N.D."/>
            <person name="Simon A."/>
            <person name="Yun M.H."/>
        </authorList>
    </citation>
    <scope>NUCLEOTIDE SEQUENCE</scope>
    <source>
        <strain evidence="2">20211129_DDA</strain>
        <tissue evidence="2">Liver</tissue>
    </source>
</reference>
<dbReference type="EMBL" id="JANPWB010000012">
    <property type="protein sequence ID" value="KAJ1117853.1"/>
    <property type="molecule type" value="Genomic_DNA"/>
</dbReference>
<name>A0AAV7NX09_PLEWA</name>
<sequence>MAASTAPRPASDPLGGSLSYSDVPTNQWLLHSVLLCVVLLLIMLGRPRLSGACGWNRNGGRTSLWLWRRPPVALPLMEWTVLPDQQQWRWEEVPAVETGLQAAH</sequence>
<dbReference type="Proteomes" id="UP001066276">
    <property type="component" value="Chromosome 8"/>
</dbReference>
<evidence type="ECO:0000313" key="2">
    <source>
        <dbReference type="EMBL" id="KAJ1117853.1"/>
    </source>
</evidence>
<proteinExistence type="predicted"/>
<keyword evidence="1" id="KW-1133">Transmembrane helix</keyword>